<keyword evidence="1" id="KW-0472">Membrane</keyword>
<feature type="transmembrane region" description="Helical" evidence="1">
    <location>
        <begin position="179"/>
        <end position="199"/>
    </location>
</feature>
<name>E8N8W3_MICTS</name>
<dbReference type="AlphaFoldDB" id="E8N8W3"/>
<keyword evidence="1" id="KW-0812">Transmembrane</keyword>
<organism evidence="2 3">
    <name type="scientific">Microbacterium testaceum (strain StLB037)</name>
    <dbReference type="NCBI Taxonomy" id="979556"/>
    <lineage>
        <taxon>Bacteria</taxon>
        <taxon>Bacillati</taxon>
        <taxon>Actinomycetota</taxon>
        <taxon>Actinomycetes</taxon>
        <taxon>Micrococcales</taxon>
        <taxon>Microbacteriaceae</taxon>
        <taxon>Microbacterium</taxon>
    </lineage>
</organism>
<sequence length="212" mass="23539">MVRGYYGLLAAALLAALIGQCILTASEGRSLANTFSFFTIQSNVLVLVSSALIAWRPAELTGAWWRILRLAALVGITVTGIVYVLFLARSIHLTGLASVYNQMFHHASPFLSLVGFLVIEPKQRFVWRDYAFLAWPVLWLVYTMVRGAYFHPQFTGFTPKPSDYPYPFLDVTEVPMTEVVGSIAFVFVLLVVIGGGYILGDRAKPFRLRSPG</sequence>
<keyword evidence="1" id="KW-1133">Transmembrane helix</keyword>
<gene>
    <name evidence="2" type="ordered locus">MTES_0208</name>
</gene>
<feature type="transmembrane region" description="Helical" evidence="1">
    <location>
        <begin position="35"/>
        <end position="55"/>
    </location>
</feature>
<dbReference type="EMBL" id="AP012052">
    <property type="protein sequence ID" value="BAJ73172.1"/>
    <property type="molecule type" value="Genomic_DNA"/>
</dbReference>
<dbReference type="InterPro" id="IPR049713">
    <property type="entry name" value="Pr6Pr-like"/>
</dbReference>
<evidence type="ECO:0000313" key="3">
    <source>
        <dbReference type="Proteomes" id="UP000008975"/>
    </source>
</evidence>
<evidence type="ECO:0000256" key="1">
    <source>
        <dbReference type="SAM" id="Phobius"/>
    </source>
</evidence>
<evidence type="ECO:0000313" key="2">
    <source>
        <dbReference type="EMBL" id="BAJ73172.1"/>
    </source>
</evidence>
<dbReference type="STRING" id="979556.MTES_0208"/>
<evidence type="ECO:0008006" key="4">
    <source>
        <dbReference type="Google" id="ProtNLM"/>
    </source>
</evidence>
<dbReference type="eggNOG" id="COG2141">
    <property type="taxonomic scope" value="Bacteria"/>
</dbReference>
<dbReference type="KEGG" id="mts:MTES_0208"/>
<proteinExistence type="predicted"/>
<feature type="transmembrane region" description="Helical" evidence="1">
    <location>
        <begin position="131"/>
        <end position="149"/>
    </location>
</feature>
<dbReference type="Proteomes" id="UP000008975">
    <property type="component" value="Chromosome"/>
</dbReference>
<feature type="transmembrane region" description="Helical" evidence="1">
    <location>
        <begin position="103"/>
        <end position="119"/>
    </location>
</feature>
<feature type="transmembrane region" description="Helical" evidence="1">
    <location>
        <begin position="67"/>
        <end position="91"/>
    </location>
</feature>
<protein>
    <recommendedName>
        <fullName evidence="4">Pr6Pr family membrane protein</fullName>
    </recommendedName>
</protein>
<reference key="2">
    <citation type="submission" date="2011-02" db="EMBL/GenBank/DDBJ databases">
        <title>Genome sequence of Microbacterium testaceum StLB037.</title>
        <authorList>
            <person name="Morohoshi T."/>
            <person name="Wang W.Z."/>
            <person name="Someya N."/>
            <person name="Ikeda T."/>
        </authorList>
    </citation>
    <scope>NUCLEOTIDE SEQUENCE</scope>
    <source>
        <strain>StLB037</strain>
    </source>
</reference>
<dbReference type="NCBIfam" id="NF038065">
    <property type="entry name" value="Pr6Pr"/>
    <property type="match status" value="1"/>
</dbReference>
<reference evidence="2 3" key="1">
    <citation type="journal article" date="2011" name="J. Bacteriol.">
        <title>Genome sequence of Microbacterium testaceum StLB037, an N-acylhomoserine lactone-degrading bacterium isolated from potato leaves.</title>
        <authorList>
            <person name="Morohoshi T."/>
            <person name="Wang W.-Z."/>
            <person name="Someya N."/>
            <person name="Ikeda T."/>
        </authorList>
    </citation>
    <scope>NUCLEOTIDE SEQUENCE [LARGE SCALE GENOMIC DNA]</scope>
    <source>
        <strain evidence="2 3">StLB037</strain>
    </source>
</reference>
<accession>E8N8W3</accession>
<dbReference type="HOGENOM" id="CLU_077680_2_1_11"/>